<name>A0A8J2JGU5_9HEXA</name>
<keyword evidence="1" id="KW-0472">Membrane</keyword>
<proteinExistence type="predicted"/>
<accession>A0A8J2JGU5</accession>
<comment type="caution">
    <text evidence="2">The sequence shown here is derived from an EMBL/GenBank/DDBJ whole genome shotgun (WGS) entry which is preliminary data.</text>
</comment>
<dbReference type="EMBL" id="CAJVCH010066112">
    <property type="protein sequence ID" value="CAG7719980.1"/>
    <property type="molecule type" value="Genomic_DNA"/>
</dbReference>
<evidence type="ECO:0000313" key="2">
    <source>
        <dbReference type="EMBL" id="CAG7719980.1"/>
    </source>
</evidence>
<keyword evidence="1" id="KW-1133">Transmembrane helix</keyword>
<keyword evidence="3" id="KW-1185">Reference proteome</keyword>
<sequence length="90" mass="10454">MEEREICCCGARRWSLIIGWLQLIVFIFAFGSLGLDVLKMIEPEKDIQIQVEPKPSRMKWVILVMLHTIMPVVLIHGCNNKNPKHLDNVR</sequence>
<dbReference type="AlphaFoldDB" id="A0A8J2JGU5"/>
<reference evidence="2" key="1">
    <citation type="submission" date="2021-06" db="EMBL/GenBank/DDBJ databases">
        <authorList>
            <person name="Hodson N. C."/>
            <person name="Mongue J. A."/>
            <person name="Jaron S. K."/>
        </authorList>
    </citation>
    <scope>NUCLEOTIDE SEQUENCE</scope>
</reference>
<organism evidence="2 3">
    <name type="scientific">Allacma fusca</name>
    <dbReference type="NCBI Taxonomy" id="39272"/>
    <lineage>
        <taxon>Eukaryota</taxon>
        <taxon>Metazoa</taxon>
        <taxon>Ecdysozoa</taxon>
        <taxon>Arthropoda</taxon>
        <taxon>Hexapoda</taxon>
        <taxon>Collembola</taxon>
        <taxon>Symphypleona</taxon>
        <taxon>Sminthuridae</taxon>
        <taxon>Allacma</taxon>
    </lineage>
</organism>
<feature type="transmembrane region" description="Helical" evidence="1">
    <location>
        <begin position="20"/>
        <end position="38"/>
    </location>
</feature>
<dbReference type="Proteomes" id="UP000708208">
    <property type="component" value="Unassembled WGS sequence"/>
</dbReference>
<evidence type="ECO:0000256" key="1">
    <source>
        <dbReference type="SAM" id="Phobius"/>
    </source>
</evidence>
<gene>
    <name evidence="2" type="ORF">AFUS01_LOCUS9274</name>
</gene>
<evidence type="ECO:0008006" key="4">
    <source>
        <dbReference type="Google" id="ProtNLM"/>
    </source>
</evidence>
<evidence type="ECO:0000313" key="3">
    <source>
        <dbReference type="Proteomes" id="UP000708208"/>
    </source>
</evidence>
<keyword evidence="1" id="KW-0812">Transmembrane</keyword>
<protein>
    <recommendedName>
        <fullName evidence="4">Transmembrane protein</fullName>
    </recommendedName>
</protein>
<dbReference type="OrthoDB" id="8118226at2759"/>
<feature type="transmembrane region" description="Helical" evidence="1">
    <location>
        <begin position="58"/>
        <end position="77"/>
    </location>
</feature>